<name>A0A6J7GKU7_9ZZZZ</name>
<organism evidence="1">
    <name type="scientific">freshwater metagenome</name>
    <dbReference type="NCBI Taxonomy" id="449393"/>
    <lineage>
        <taxon>unclassified sequences</taxon>
        <taxon>metagenomes</taxon>
        <taxon>ecological metagenomes</taxon>
    </lineage>
</organism>
<evidence type="ECO:0000313" key="1">
    <source>
        <dbReference type="EMBL" id="CAB4904763.1"/>
    </source>
</evidence>
<dbReference type="AlphaFoldDB" id="A0A6J7GKU7"/>
<protein>
    <submittedName>
        <fullName evidence="1">Unannotated protein</fullName>
    </submittedName>
</protein>
<dbReference type="EMBL" id="CAFBML010000078">
    <property type="protein sequence ID" value="CAB4904763.1"/>
    <property type="molecule type" value="Genomic_DNA"/>
</dbReference>
<proteinExistence type="predicted"/>
<gene>
    <name evidence="1" type="ORF">UFOPK3592_00652</name>
</gene>
<sequence length="164" mass="19499">MREPSQLLTKESPRQIIFEDFKLDLPITGGWGYDFESACVIDKNDPIVSKVIPFNGVSIEYVFVEKRIYEEMVIFRQVNEKYSGIRWELKTQELLFKDDKPYDKLIFNVMGFTDEVWDELTSRFEEIQKSGKLELISELDAYRESKALRLVREFYFDITSFYGQ</sequence>
<reference evidence="1" key="1">
    <citation type="submission" date="2020-05" db="EMBL/GenBank/DDBJ databases">
        <authorList>
            <person name="Chiriac C."/>
            <person name="Salcher M."/>
            <person name="Ghai R."/>
            <person name="Kavagutti S V."/>
        </authorList>
    </citation>
    <scope>NUCLEOTIDE SEQUENCE</scope>
</reference>
<accession>A0A6J7GKU7</accession>